<keyword evidence="4" id="KW-1185">Reference proteome</keyword>
<organism evidence="3 4">
    <name type="scientific">Lactobacillus equicursoris DSM 19284 = JCM 14600 = CIP 110162</name>
    <dbReference type="NCBI Taxonomy" id="1293597"/>
    <lineage>
        <taxon>Bacteria</taxon>
        <taxon>Bacillati</taxon>
        <taxon>Bacillota</taxon>
        <taxon>Bacilli</taxon>
        <taxon>Lactobacillales</taxon>
        <taxon>Lactobacillaceae</taxon>
        <taxon>Lactobacillus</taxon>
    </lineage>
</organism>
<evidence type="ECO:0000313" key="3">
    <source>
        <dbReference type="EMBL" id="KRK99365.1"/>
    </source>
</evidence>
<gene>
    <name evidence="3" type="ORF">FC20_GL001813</name>
</gene>
<name>A0A0R1LU79_9LACO</name>
<dbReference type="EMBL" id="AZDU01000081">
    <property type="protein sequence ID" value="KRK99365.1"/>
    <property type="molecule type" value="Genomic_DNA"/>
</dbReference>
<dbReference type="Proteomes" id="UP000051074">
    <property type="component" value="Unassembled WGS sequence"/>
</dbReference>
<dbReference type="AlphaFoldDB" id="A0A0R1LU79"/>
<evidence type="ECO:0000256" key="1">
    <source>
        <dbReference type="SAM" id="Coils"/>
    </source>
</evidence>
<accession>A0A0R1LU79</accession>
<reference evidence="3 4" key="1">
    <citation type="journal article" date="2015" name="Genome Announc.">
        <title>Expanding the biotechnology potential of lactobacilli through comparative genomics of 213 strains and associated genera.</title>
        <authorList>
            <person name="Sun Z."/>
            <person name="Harris H.M."/>
            <person name="McCann A."/>
            <person name="Guo C."/>
            <person name="Argimon S."/>
            <person name="Zhang W."/>
            <person name="Yang X."/>
            <person name="Jeffery I.B."/>
            <person name="Cooney J.C."/>
            <person name="Kagawa T.F."/>
            <person name="Liu W."/>
            <person name="Song Y."/>
            <person name="Salvetti E."/>
            <person name="Wrobel A."/>
            <person name="Rasinkangas P."/>
            <person name="Parkhill J."/>
            <person name="Rea M.C."/>
            <person name="O'Sullivan O."/>
            <person name="Ritari J."/>
            <person name="Douillard F.P."/>
            <person name="Paul Ross R."/>
            <person name="Yang R."/>
            <person name="Briner A.E."/>
            <person name="Felis G.E."/>
            <person name="de Vos W.M."/>
            <person name="Barrangou R."/>
            <person name="Klaenhammer T.R."/>
            <person name="Caufield P.W."/>
            <person name="Cui Y."/>
            <person name="Zhang H."/>
            <person name="O'Toole P.W."/>
        </authorList>
    </citation>
    <scope>NUCLEOTIDE SEQUENCE [LARGE SCALE GENOMIC DNA]</scope>
    <source>
        <strain evidence="3 4">DSM 19284</strain>
    </source>
</reference>
<evidence type="ECO:0000256" key="2">
    <source>
        <dbReference type="SAM" id="MobiDB-lite"/>
    </source>
</evidence>
<dbReference type="eggNOG" id="COG3728">
    <property type="taxonomic scope" value="Bacteria"/>
</dbReference>
<evidence type="ECO:0000313" key="4">
    <source>
        <dbReference type="Proteomes" id="UP000051074"/>
    </source>
</evidence>
<dbReference type="PATRIC" id="fig|1293597.4.peg.1938"/>
<sequence>MQAALELKTQAEARKAEAEAQISEATAKRVEEHEEAALSRIEFIDDISEGEHDASHSEED</sequence>
<feature type="compositionally biased region" description="Basic and acidic residues" evidence="2">
    <location>
        <begin position="49"/>
        <end position="60"/>
    </location>
</feature>
<feature type="coiled-coil region" evidence="1">
    <location>
        <begin position="1"/>
        <end position="35"/>
    </location>
</feature>
<protein>
    <submittedName>
        <fullName evidence="3">Uncharacterized protein</fullName>
    </submittedName>
</protein>
<feature type="region of interest" description="Disordered" evidence="2">
    <location>
        <begin position="40"/>
        <end position="60"/>
    </location>
</feature>
<keyword evidence="1" id="KW-0175">Coiled coil</keyword>
<comment type="caution">
    <text evidence="3">The sequence shown here is derived from an EMBL/GenBank/DDBJ whole genome shotgun (WGS) entry which is preliminary data.</text>
</comment>
<proteinExistence type="predicted"/>